<feature type="transmembrane region" description="Helical" evidence="10">
    <location>
        <begin position="352"/>
        <end position="371"/>
    </location>
</feature>
<evidence type="ECO:0000256" key="9">
    <source>
        <dbReference type="SAM" id="Coils"/>
    </source>
</evidence>
<dbReference type="InterPro" id="IPR036890">
    <property type="entry name" value="HATPase_C_sf"/>
</dbReference>
<feature type="transmembrane region" description="Helical" evidence="10">
    <location>
        <begin position="192"/>
        <end position="214"/>
    </location>
</feature>
<sequence>MGAWFFRRDRHLTIIILIFIAVVFPPMPLWAQVLDVCPSGSGISVSNMSFLKEEQSLPLSTVPALFHTGQFQETDRNYVNFGSTYHRYWMHFSLTGSDTDQQLMLEFNNPQLYRLQLYVGEKDSLSMLYNTGSDFPFAQRPFLYGNFVFPLHVKAGEKTDYFVLLDRRQEILKFTLNIYERQYFMQQYNRHYWQYGCFTGIVLFIILFSVFLSITLHAKIHLWYTLYILLMLMFVLADTGLGYEFLWGQFPILNKHAKTLLGMVAFPVQLQFMQLFISQQKGSLLFKLIRLNKALFMFLIVGFLIMIWRAWVLPVPAMMFFRICFYVAYVTGILLVFLSLAEKIRQGNRVALIYLAAVMMILVQVVIVMMIRWHLLDMTIDTSATMACCVLAEIILLTLGLTFRYNYYKKEKNKLELALANQQNALLQRVVEAVEEEKRRIAEDLHDGLGGTLAVIKGMVTGMDSSPARAPGALAADAAQLLDQACMDLRFIAHDLMPAAFHATSLGKALEEAVHKADLVSAEIQFTYIQSGTAFTLDQKTALCIYRMLLEMLHNIRKHARATQAIVQLTYFPQSVQLLVEDNGCGIASTVIEEQGIGLKNLYSRAEYINSKIHIDSGRNGTTIICDIPYNKDR</sequence>
<dbReference type="InterPro" id="IPR011622">
    <property type="entry name" value="7TMR_DISM_rcpt_extracell_dom2"/>
</dbReference>
<evidence type="ECO:0000256" key="10">
    <source>
        <dbReference type="SAM" id="Phobius"/>
    </source>
</evidence>
<keyword evidence="10" id="KW-1133">Transmembrane helix</keyword>
<feature type="transmembrane region" description="Helical" evidence="10">
    <location>
        <begin position="289"/>
        <end position="311"/>
    </location>
</feature>
<dbReference type="Gene3D" id="2.60.40.2380">
    <property type="match status" value="1"/>
</dbReference>
<dbReference type="Pfam" id="PF07696">
    <property type="entry name" value="7TMR-DISMED2"/>
    <property type="match status" value="1"/>
</dbReference>
<evidence type="ECO:0000256" key="7">
    <source>
        <dbReference type="ARBA" id="ARBA00022840"/>
    </source>
</evidence>
<dbReference type="Gene3D" id="1.20.5.1930">
    <property type="match status" value="1"/>
</dbReference>
<reference evidence="12 13" key="1">
    <citation type="submission" date="2018-06" db="EMBL/GenBank/DDBJ databases">
        <title>Genomic Encyclopedia of Archaeal and Bacterial Type Strains, Phase II (KMG-II): from individual species to whole genera.</title>
        <authorList>
            <person name="Goeker M."/>
        </authorList>
    </citation>
    <scope>NUCLEOTIDE SEQUENCE [LARGE SCALE GENOMIC DNA]</scope>
    <source>
        <strain evidence="12 13">DSM 29821</strain>
    </source>
</reference>
<feature type="transmembrane region" description="Helical" evidence="10">
    <location>
        <begin position="317"/>
        <end position="340"/>
    </location>
</feature>
<dbReference type="GO" id="GO:0046983">
    <property type="term" value="F:protein dimerization activity"/>
    <property type="evidence" value="ECO:0007669"/>
    <property type="project" value="InterPro"/>
</dbReference>
<dbReference type="PANTHER" id="PTHR24421">
    <property type="entry name" value="NITRATE/NITRITE SENSOR PROTEIN NARX-RELATED"/>
    <property type="match status" value="1"/>
</dbReference>
<dbReference type="Proteomes" id="UP000249819">
    <property type="component" value="Unassembled WGS sequence"/>
</dbReference>
<feature type="coiled-coil region" evidence="9">
    <location>
        <begin position="405"/>
        <end position="444"/>
    </location>
</feature>
<evidence type="ECO:0000256" key="1">
    <source>
        <dbReference type="ARBA" id="ARBA00000085"/>
    </source>
</evidence>
<protein>
    <recommendedName>
        <fullName evidence="2">histidine kinase</fullName>
        <ecNumber evidence="2">2.7.13.3</ecNumber>
    </recommendedName>
</protein>
<keyword evidence="7" id="KW-0067">ATP-binding</keyword>
<feature type="transmembrane region" description="Helical" evidence="10">
    <location>
        <begin position="383"/>
        <end position="403"/>
    </location>
</feature>
<dbReference type="Gene3D" id="3.30.565.10">
    <property type="entry name" value="Histidine kinase-like ATPase, C-terminal domain"/>
    <property type="match status" value="1"/>
</dbReference>
<evidence type="ECO:0000256" key="8">
    <source>
        <dbReference type="ARBA" id="ARBA00023012"/>
    </source>
</evidence>
<organism evidence="12 13">
    <name type="scientific">Chitinophaga dinghuensis</name>
    <dbReference type="NCBI Taxonomy" id="1539050"/>
    <lineage>
        <taxon>Bacteria</taxon>
        <taxon>Pseudomonadati</taxon>
        <taxon>Bacteroidota</taxon>
        <taxon>Chitinophagia</taxon>
        <taxon>Chitinophagales</taxon>
        <taxon>Chitinophagaceae</taxon>
        <taxon>Chitinophaga</taxon>
    </lineage>
</organism>
<evidence type="ECO:0000256" key="4">
    <source>
        <dbReference type="ARBA" id="ARBA00022679"/>
    </source>
</evidence>
<keyword evidence="10" id="KW-0812">Transmembrane</keyword>
<keyword evidence="13" id="KW-1185">Reference proteome</keyword>
<evidence type="ECO:0000256" key="3">
    <source>
        <dbReference type="ARBA" id="ARBA00022553"/>
    </source>
</evidence>
<keyword evidence="6 12" id="KW-0418">Kinase</keyword>
<dbReference type="GO" id="GO:0016020">
    <property type="term" value="C:membrane"/>
    <property type="evidence" value="ECO:0007669"/>
    <property type="project" value="InterPro"/>
</dbReference>
<dbReference type="InterPro" id="IPR011623">
    <property type="entry name" value="7TMR_DISM_rcpt_extracell_dom1"/>
</dbReference>
<feature type="transmembrane region" description="Helical" evidence="10">
    <location>
        <begin position="259"/>
        <end position="277"/>
    </location>
</feature>
<dbReference type="AlphaFoldDB" id="A0A327WC36"/>
<proteinExistence type="predicted"/>
<dbReference type="EMBL" id="QLMA01000001">
    <property type="protein sequence ID" value="RAJ87412.1"/>
    <property type="molecule type" value="Genomic_DNA"/>
</dbReference>
<comment type="caution">
    <text evidence="12">The sequence shown here is derived from an EMBL/GenBank/DDBJ whole genome shotgun (WGS) entry which is preliminary data.</text>
</comment>
<accession>A0A327WC36</accession>
<dbReference type="GO" id="GO:0005524">
    <property type="term" value="F:ATP binding"/>
    <property type="evidence" value="ECO:0007669"/>
    <property type="project" value="UniProtKB-KW"/>
</dbReference>
<dbReference type="Pfam" id="PF07695">
    <property type="entry name" value="7TMR-DISM_7TM"/>
    <property type="match status" value="1"/>
</dbReference>
<dbReference type="CDD" id="cd16917">
    <property type="entry name" value="HATPase_UhpB-NarQ-NarX-like"/>
    <property type="match status" value="1"/>
</dbReference>
<dbReference type="InterPro" id="IPR003594">
    <property type="entry name" value="HATPase_dom"/>
</dbReference>
<dbReference type="InterPro" id="IPR011712">
    <property type="entry name" value="Sig_transdc_His_kin_sub3_dim/P"/>
</dbReference>
<evidence type="ECO:0000256" key="2">
    <source>
        <dbReference type="ARBA" id="ARBA00012438"/>
    </source>
</evidence>
<keyword evidence="3" id="KW-0597">Phosphoprotein</keyword>
<evidence type="ECO:0000256" key="5">
    <source>
        <dbReference type="ARBA" id="ARBA00022741"/>
    </source>
</evidence>
<comment type="catalytic activity">
    <reaction evidence="1">
        <text>ATP + protein L-histidine = ADP + protein N-phospho-L-histidine.</text>
        <dbReference type="EC" id="2.7.13.3"/>
    </reaction>
</comment>
<dbReference type="OrthoDB" id="9760839at2"/>
<dbReference type="PANTHER" id="PTHR24421:SF10">
    <property type="entry name" value="NITRATE_NITRITE SENSOR PROTEIN NARQ"/>
    <property type="match status" value="1"/>
</dbReference>
<dbReference type="EC" id="2.7.13.3" evidence="2"/>
<gene>
    <name evidence="12" type="ORF">CLV59_101162</name>
</gene>
<dbReference type="GO" id="GO:0000155">
    <property type="term" value="F:phosphorelay sensor kinase activity"/>
    <property type="evidence" value="ECO:0007669"/>
    <property type="project" value="InterPro"/>
</dbReference>
<dbReference type="Pfam" id="PF07730">
    <property type="entry name" value="HisKA_3"/>
    <property type="match status" value="1"/>
</dbReference>
<keyword evidence="10" id="KW-0472">Membrane</keyword>
<evidence type="ECO:0000313" key="12">
    <source>
        <dbReference type="EMBL" id="RAJ87412.1"/>
    </source>
</evidence>
<dbReference type="SMART" id="SM00387">
    <property type="entry name" value="HATPase_c"/>
    <property type="match status" value="1"/>
</dbReference>
<dbReference type="RefSeq" id="WP_111590106.1">
    <property type="nucleotide sequence ID" value="NZ_QLMA01000001.1"/>
</dbReference>
<evidence type="ECO:0000313" key="13">
    <source>
        <dbReference type="Proteomes" id="UP000249819"/>
    </source>
</evidence>
<keyword evidence="9" id="KW-0175">Coiled coil</keyword>
<name>A0A327WC36_9BACT</name>
<keyword evidence="5" id="KW-0547">Nucleotide-binding</keyword>
<feature type="transmembrane region" description="Helical" evidence="10">
    <location>
        <begin position="226"/>
        <end position="247"/>
    </location>
</feature>
<keyword evidence="4" id="KW-0808">Transferase</keyword>
<keyword evidence="8" id="KW-0902">Two-component regulatory system</keyword>
<evidence type="ECO:0000259" key="11">
    <source>
        <dbReference type="SMART" id="SM00387"/>
    </source>
</evidence>
<dbReference type="SUPFAM" id="SSF55874">
    <property type="entry name" value="ATPase domain of HSP90 chaperone/DNA topoisomerase II/histidine kinase"/>
    <property type="match status" value="1"/>
</dbReference>
<evidence type="ECO:0000256" key="6">
    <source>
        <dbReference type="ARBA" id="ARBA00022777"/>
    </source>
</evidence>
<feature type="domain" description="Histidine kinase/HSP90-like ATPase" evidence="11">
    <location>
        <begin position="540"/>
        <end position="632"/>
    </location>
</feature>
<dbReference type="Pfam" id="PF02518">
    <property type="entry name" value="HATPase_c"/>
    <property type="match status" value="1"/>
</dbReference>
<dbReference type="InterPro" id="IPR050482">
    <property type="entry name" value="Sensor_HK_TwoCompSys"/>
</dbReference>